<comment type="cofactor">
    <cofactor evidence="1">
        <name>a divalent metal cation</name>
        <dbReference type="ChEBI" id="CHEBI:60240"/>
    </cofactor>
</comment>
<organism evidence="8 9">
    <name type="scientific">Pseudomonas putida TRO1</name>
    <dbReference type="NCBI Taxonomy" id="1227924"/>
    <lineage>
        <taxon>Bacteria</taxon>
        <taxon>Pseudomonadati</taxon>
        <taxon>Pseudomonadota</taxon>
        <taxon>Gammaproteobacteria</taxon>
        <taxon>Pseudomonadales</taxon>
        <taxon>Pseudomonadaceae</taxon>
        <taxon>Pseudomonas</taxon>
    </lineage>
</organism>
<dbReference type="GO" id="GO:0016829">
    <property type="term" value="F:lyase activity"/>
    <property type="evidence" value="ECO:0007669"/>
    <property type="project" value="UniProtKB-KW"/>
</dbReference>
<evidence type="ECO:0000256" key="3">
    <source>
        <dbReference type="ARBA" id="ARBA00022723"/>
    </source>
</evidence>
<keyword evidence="4" id="KW-0456">Lyase</keyword>
<evidence type="ECO:0000313" key="9">
    <source>
        <dbReference type="Proteomes" id="UP000013237"/>
    </source>
</evidence>
<dbReference type="EMBL" id="APBQ01000095">
    <property type="protein sequence ID" value="ENY77002.1"/>
    <property type="molecule type" value="Genomic_DNA"/>
</dbReference>
<dbReference type="AlphaFoldDB" id="A0AAD2W9M7"/>
<reference evidence="8 9" key="1">
    <citation type="submission" date="2013-02" db="EMBL/GenBank/DDBJ databases">
        <title>Insights into the proteome of triclosan-resistant Pseudomonas putida TRO1, isolated from activated sludge.</title>
        <authorList>
            <person name="Lolas I.B."/>
            <person name="Almeida B."/>
            <person name="Starnawski P.M."/>
            <person name="Soenderkaer M."/>
            <person name="Nielsen K.L."/>
            <person name="Nielsen J.L."/>
        </authorList>
    </citation>
    <scope>NUCLEOTIDE SEQUENCE [LARGE SCALE GENOMIC DNA]</scope>
    <source>
        <strain evidence="8 9">TRO1</strain>
    </source>
</reference>
<dbReference type="CDD" id="cd16841">
    <property type="entry name" value="RraA_family"/>
    <property type="match status" value="1"/>
</dbReference>
<evidence type="ECO:0000256" key="4">
    <source>
        <dbReference type="ARBA" id="ARBA00023239"/>
    </source>
</evidence>
<sequence length="217" mass="22810">MKDDDLIAKLLEVSFATLGHFLERGFVNYAVRAMVPGGRIVGRAVTLRLAEPDAIAVNRALVSLKPGDVLVIDMVGDHAHACVGAVTQFAARCAGAAGIIVDGVVTDINELRTCQLPVFARGTTQLTTKLIDSTKCQLNVSVNCAGVEVHPGDIVMADDNGVLILPAEELTPVIDTALQSDLAEPDLLARLRGGEPLDDVLATSFVAGKPHRVLPSS</sequence>
<dbReference type="RefSeq" id="WP_004576123.1">
    <property type="nucleotide sequence ID" value="NZ_APBQ01000095.1"/>
</dbReference>
<evidence type="ECO:0000256" key="6">
    <source>
        <dbReference type="ARBA" id="ARBA00030169"/>
    </source>
</evidence>
<comment type="caution">
    <text evidence="8">The sequence shown here is derived from an EMBL/GenBank/DDBJ whole genome shotgun (WGS) entry which is preliminary data.</text>
</comment>
<proteinExistence type="predicted"/>
<dbReference type="GO" id="GO:0008168">
    <property type="term" value="F:methyltransferase activity"/>
    <property type="evidence" value="ECO:0007669"/>
    <property type="project" value="UniProtKB-KW"/>
</dbReference>
<dbReference type="PANTHER" id="PTHR33254:SF4">
    <property type="entry name" value="4-HYDROXY-4-METHYL-2-OXOGLUTARATE ALDOLASE 3-RELATED"/>
    <property type="match status" value="1"/>
</dbReference>
<evidence type="ECO:0000256" key="1">
    <source>
        <dbReference type="ARBA" id="ARBA00001968"/>
    </source>
</evidence>
<dbReference type="InterPro" id="IPR005493">
    <property type="entry name" value="RraA/RraA-like"/>
</dbReference>
<gene>
    <name evidence="8" type="ORF">C206_14562</name>
</gene>
<keyword evidence="7" id="KW-0460">Magnesium</keyword>
<dbReference type="SUPFAM" id="SSF89562">
    <property type="entry name" value="RraA-like"/>
    <property type="match status" value="1"/>
</dbReference>
<evidence type="ECO:0000313" key="8">
    <source>
        <dbReference type="EMBL" id="ENY77002.1"/>
    </source>
</evidence>
<evidence type="ECO:0000256" key="2">
    <source>
        <dbReference type="ARBA" id="ARBA00016549"/>
    </source>
</evidence>
<feature type="binding site" evidence="7">
    <location>
        <position position="107"/>
    </location>
    <ligand>
        <name>Mg(2+)</name>
        <dbReference type="ChEBI" id="CHEBI:18420"/>
    </ligand>
</feature>
<dbReference type="GO" id="GO:0046872">
    <property type="term" value="F:metal ion binding"/>
    <property type="evidence" value="ECO:0007669"/>
    <property type="project" value="UniProtKB-KW"/>
</dbReference>
<keyword evidence="8" id="KW-0808">Transferase</keyword>
<keyword evidence="3 7" id="KW-0479">Metal-binding</keyword>
<dbReference type="Proteomes" id="UP000013237">
    <property type="component" value="Unassembled WGS sequence"/>
</dbReference>
<evidence type="ECO:0000256" key="7">
    <source>
        <dbReference type="PIRSR" id="PIRSR605493-1"/>
    </source>
</evidence>
<keyword evidence="8" id="KW-0489">Methyltransferase</keyword>
<dbReference type="GO" id="GO:0032259">
    <property type="term" value="P:methylation"/>
    <property type="evidence" value="ECO:0007669"/>
    <property type="project" value="UniProtKB-KW"/>
</dbReference>
<protein>
    <recommendedName>
        <fullName evidence="2">Putative 4-hydroxy-4-methyl-2-oxoglutarate aldolase</fullName>
    </recommendedName>
    <alternativeName>
        <fullName evidence="5">Regulator of ribonuclease activity homolog</fullName>
    </alternativeName>
    <alternativeName>
        <fullName evidence="6">RraA-like protein</fullName>
    </alternativeName>
</protein>
<accession>A0AAD2W9M7</accession>
<dbReference type="PANTHER" id="PTHR33254">
    <property type="entry name" value="4-HYDROXY-4-METHYL-2-OXOGLUTARATE ALDOLASE 3-RELATED"/>
    <property type="match status" value="1"/>
</dbReference>
<name>A0AAD2W9M7_PSEPU</name>
<dbReference type="Pfam" id="PF03737">
    <property type="entry name" value="RraA-like"/>
    <property type="match status" value="1"/>
</dbReference>
<dbReference type="InterPro" id="IPR036704">
    <property type="entry name" value="RraA/RraA-like_sf"/>
</dbReference>
<evidence type="ECO:0000256" key="5">
    <source>
        <dbReference type="ARBA" id="ARBA00029596"/>
    </source>
</evidence>
<dbReference type="Gene3D" id="3.50.30.40">
    <property type="entry name" value="Ribonuclease E inhibitor RraA/RraA-like"/>
    <property type="match status" value="1"/>
</dbReference>
<comment type="cofactor">
    <cofactor evidence="7">
        <name>Mg(2+)</name>
        <dbReference type="ChEBI" id="CHEBI:18420"/>
    </cofactor>
</comment>